<dbReference type="AlphaFoldDB" id="A0A646KSN7"/>
<evidence type="ECO:0000313" key="1">
    <source>
        <dbReference type="EMBL" id="MQT05100.1"/>
    </source>
</evidence>
<dbReference type="EMBL" id="VCLA01000197">
    <property type="protein sequence ID" value="MQT05100.1"/>
    <property type="molecule type" value="Genomic_DNA"/>
</dbReference>
<name>A0A646KSN7_STRJU</name>
<protein>
    <submittedName>
        <fullName evidence="1">DUF3560 domain-containing protein</fullName>
    </submittedName>
</protein>
<dbReference type="Proteomes" id="UP000419138">
    <property type="component" value="Unassembled WGS sequence"/>
</dbReference>
<sequence>MTIDITHTGREGTLIEGTSKGDGTAEILRARHYATGYTTVARWSRTLGCWYLPHSRDKRTSRPMLEALAERLRNAGFTVTVSIDEADRRTFAEAEQNRTDSAQDRAERFGQYADNAATKSESAWKRGHQIADAIPMGQPILIGHHSERHARRDQERIDNAMRSSISERDRAEHWSRRERAAAGYEQFRKDPARTLRRIEKLRAELRAVEKWQKGQSAHGYHRDITNPETRQDLDIQHQELTEQISYWEAVIKEAEGKGFKVWSRADFQRGDYVKANGTWWVVLRVNAKSLTTPHLHVGIGKKVVHAEDLKHADWTWRTPYDEVTGRMSAEEARQKLTAAA</sequence>
<gene>
    <name evidence="1" type="ORF">FF041_34685</name>
</gene>
<organism evidence="1 2">
    <name type="scientific">Streptomyces jumonjinensis</name>
    <dbReference type="NCBI Taxonomy" id="1945"/>
    <lineage>
        <taxon>Bacteria</taxon>
        <taxon>Bacillati</taxon>
        <taxon>Actinomycetota</taxon>
        <taxon>Actinomycetes</taxon>
        <taxon>Kitasatosporales</taxon>
        <taxon>Streptomycetaceae</taxon>
        <taxon>Streptomyces</taxon>
    </lineage>
</organism>
<dbReference type="InterPro" id="IPR021944">
    <property type="entry name" value="DUF3560"/>
</dbReference>
<keyword evidence="2" id="KW-1185">Reference proteome</keyword>
<reference evidence="1 2" key="1">
    <citation type="submission" date="2019-05" db="EMBL/GenBank/DDBJ databases">
        <title>Comparative genomics and metabolomics analyses of clavulanic acid producing Streptomyces species provides insight into specialized metabolism and evolution of beta-lactam biosynthetic gene clusters.</title>
        <authorList>
            <person name="Moore M.A."/>
            <person name="Cruz-Morales P."/>
            <person name="Barona Gomez F."/>
            <person name="Kapil T."/>
        </authorList>
    </citation>
    <scope>NUCLEOTIDE SEQUENCE [LARGE SCALE GENOMIC DNA]</scope>
    <source>
        <strain evidence="1 2">NRRL 5741</strain>
    </source>
</reference>
<dbReference type="RefSeq" id="WP_323393542.1">
    <property type="nucleotide sequence ID" value="NZ_JBEPDZ010000002.1"/>
</dbReference>
<evidence type="ECO:0000313" key="2">
    <source>
        <dbReference type="Proteomes" id="UP000419138"/>
    </source>
</evidence>
<proteinExistence type="predicted"/>
<dbReference type="Pfam" id="PF12083">
    <property type="entry name" value="DUF3560"/>
    <property type="match status" value="1"/>
</dbReference>
<comment type="caution">
    <text evidence="1">The sequence shown here is derived from an EMBL/GenBank/DDBJ whole genome shotgun (WGS) entry which is preliminary data.</text>
</comment>
<accession>A0A646KSN7</accession>